<protein>
    <recommendedName>
        <fullName evidence="6 10">UDP-glucose 4-epimerase</fullName>
        <ecNumber evidence="5 10">5.1.3.2</ecNumber>
    </recommendedName>
</protein>
<evidence type="ECO:0000256" key="1">
    <source>
        <dbReference type="ARBA" id="ARBA00000083"/>
    </source>
</evidence>
<keyword evidence="9 10" id="KW-0119">Carbohydrate metabolism</keyword>
<dbReference type="InterPro" id="IPR005886">
    <property type="entry name" value="UDP_G4E"/>
</dbReference>
<evidence type="ECO:0000256" key="8">
    <source>
        <dbReference type="ARBA" id="ARBA00023235"/>
    </source>
</evidence>
<dbReference type="EMBL" id="CM001402">
    <property type="protein sequence ID" value="EHO40810.1"/>
    <property type="molecule type" value="Genomic_DNA"/>
</dbReference>
<dbReference type="Proteomes" id="UP000183868">
    <property type="component" value="Chromosome"/>
</dbReference>
<dbReference type="CDD" id="cd05247">
    <property type="entry name" value="UDP_G4E_1_SDR_e"/>
    <property type="match status" value="1"/>
</dbReference>
<comment type="cofactor">
    <cofactor evidence="2 10">
        <name>NAD(+)</name>
        <dbReference type="ChEBI" id="CHEBI:57540"/>
    </cofactor>
</comment>
<reference evidence="12 15" key="2">
    <citation type="submission" date="2016-11" db="EMBL/GenBank/DDBJ databases">
        <title>Genomic analysis of Caldithrix abyssi and proposal of a novel bacterial phylum Caldithrichaeota.</title>
        <authorList>
            <person name="Kublanov I."/>
            <person name="Sigalova O."/>
            <person name="Gavrilov S."/>
            <person name="Lebedinsky A."/>
            <person name="Ivanova N."/>
            <person name="Daum C."/>
            <person name="Reddy T."/>
            <person name="Klenk H.P."/>
            <person name="Goker M."/>
            <person name="Reva O."/>
            <person name="Miroshnichenko M."/>
            <person name="Kyprides N."/>
            <person name="Woyke T."/>
            <person name="Gelfand M."/>
        </authorList>
    </citation>
    <scope>NUCLEOTIDE SEQUENCE [LARGE SCALE GENOMIC DNA]</scope>
    <source>
        <strain evidence="12 15">LF13</strain>
    </source>
</reference>
<keyword evidence="14" id="KW-1185">Reference proteome</keyword>
<dbReference type="PaxDb" id="880073-Calab_1184"/>
<comment type="pathway">
    <text evidence="3 10">Carbohydrate metabolism; galactose metabolism.</text>
</comment>
<dbReference type="InterPro" id="IPR001509">
    <property type="entry name" value="Epimerase_deHydtase"/>
</dbReference>
<dbReference type="AlphaFoldDB" id="H1XX73"/>
<evidence type="ECO:0000256" key="2">
    <source>
        <dbReference type="ARBA" id="ARBA00001911"/>
    </source>
</evidence>
<evidence type="ECO:0000313" key="15">
    <source>
        <dbReference type="Proteomes" id="UP000183868"/>
    </source>
</evidence>
<dbReference type="FunCoup" id="H1XX73">
    <property type="interactions" value="437"/>
</dbReference>
<reference evidence="13 14" key="1">
    <citation type="submission" date="2011-09" db="EMBL/GenBank/DDBJ databases">
        <title>The permanent draft genome of Caldithrix abyssi DSM 13497.</title>
        <authorList>
            <consortium name="US DOE Joint Genome Institute (JGI-PGF)"/>
            <person name="Lucas S."/>
            <person name="Han J."/>
            <person name="Lapidus A."/>
            <person name="Bruce D."/>
            <person name="Goodwin L."/>
            <person name="Pitluck S."/>
            <person name="Peters L."/>
            <person name="Kyrpides N."/>
            <person name="Mavromatis K."/>
            <person name="Ivanova N."/>
            <person name="Mikhailova N."/>
            <person name="Chertkov O."/>
            <person name="Detter J.C."/>
            <person name="Tapia R."/>
            <person name="Han C."/>
            <person name="Land M."/>
            <person name="Hauser L."/>
            <person name="Markowitz V."/>
            <person name="Cheng J.-F."/>
            <person name="Hugenholtz P."/>
            <person name="Woyke T."/>
            <person name="Wu D."/>
            <person name="Spring S."/>
            <person name="Brambilla E."/>
            <person name="Klenk H.-P."/>
            <person name="Eisen J.A."/>
        </authorList>
    </citation>
    <scope>NUCLEOTIDE SEQUENCE [LARGE SCALE GENOMIC DNA]</scope>
    <source>
        <strain evidence="13 14">DSM 13497</strain>
    </source>
</reference>
<evidence type="ECO:0000256" key="10">
    <source>
        <dbReference type="RuleBase" id="RU366046"/>
    </source>
</evidence>
<dbReference type="STRING" id="880073.Cabys_3944"/>
<keyword evidence="8 10" id="KW-0413">Isomerase</keyword>
<dbReference type="GO" id="GO:0033499">
    <property type="term" value="P:galactose catabolic process via UDP-galactose, Leloir pathway"/>
    <property type="evidence" value="ECO:0007669"/>
    <property type="project" value="TreeGrafter"/>
</dbReference>
<dbReference type="InParanoid" id="H1XX73"/>
<dbReference type="EC" id="5.1.3.2" evidence="5 10"/>
<evidence type="ECO:0000256" key="6">
    <source>
        <dbReference type="ARBA" id="ARBA00018569"/>
    </source>
</evidence>
<dbReference type="GO" id="GO:0003978">
    <property type="term" value="F:UDP-glucose 4-epimerase activity"/>
    <property type="evidence" value="ECO:0007669"/>
    <property type="project" value="UniProtKB-UniRule"/>
</dbReference>
<dbReference type="InterPro" id="IPR036291">
    <property type="entry name" value="NAD(P)-bd_dom_sf"/>
</dbReference>
<dbReference type="Gene3D" id="3.90.25.10">
    <property type="entry name" value="UDP-galactose 4-epimerase, domain 1"/>
    <property type="match status" value="1"/>
</dbReference>
<name>H1XX73_CALAY</name>
<comment type="similarity">
    <text evidence="4 10">Belongs to the NAD(P)-dependent epimerase/dehydratase family.</text>
</comment>
<evidence type="ECO:0000313" key="12">
    <source>
        <dbReference type="EMBL" id="APF20689.1"/>
    </source>
</evidence>
<evidence type="ECO:0000256" key="7">
    <source>
        <dbReference type="ARBA" id="ARBA00023027"/>
    </source>
</evidence>
<dbReference type="OrthoDB" id="9801785at2"/>
<dbReference type="RefSeq" id="WP_006927862.1">
    <property type="nucleotide sequence ID" value="NZ_CM001402.1"/>
</dbReference>
<dbReference type="NCBIfam" id="TIGR01179">
    <property type="entry name" value="galE"/>
    <property type="match status" value="1"/>
</dbReference>
<comment type="subunit">
    <text evidence="10">Homodimer.</text>
</comment>
<evidence type="ECO:0000256" key="4">
    <source>
        <dbReference type="ARBA" id="ARBA00007637"/>
    </source>
</evidence>
<keyword evidence="7 10" id="KW-0520">NAD</keyword>
<dbReference type="SUPFAM" id="SSF51735">
    <property type="entry name" value="NAD(P)-binding Rossmann-fold domains"/>
    <property type="match status" value="1"/>
</dbReference>
<evidence type="ECO:0000256" key="3">
    <source>
        <dbReference type="ARBA" id="ARBA00004947"/>
    </source>
</evidence>
<evidence type="ECO:0000256" key="5">
    <source>
        <dbReference type="ARBA" id="ARBA00013189"/>
    </source>
</evidence>
<feature type="domain" description="NAD-dependent epimerase/dehydratase" evidence="11">
    <location>
        <begin position="7"/>
        <end position="255"/>
    </location>
</feature>
<dbReference type="UniPathway" id="UPA00214"/>
<evidence type="ECO:0000313" key="13">
    <source>
        <dbReference type="EMBL" id="EHO40810.1"/>
    </source>
</evidence>
<sequence>MTKSRRILVTGGAGYIGSHLVHDLIEAGHQVVVLDNLSLGRKENLPPQAQLIVGDIHNESDLERAFSQPVEVVFHFAAWKAAGESMTNPTKYAQNNICGSLQLIDACVKHQVRYFVFSSSAAVYGDPQYLPVDEKHPTQPVNYYGYTKLAIEENLRWYSQLKGLYYAALRYFNATGYDIKGRVKGREKNPANLSPVVMETLAGERPIMQVFGNDYPTPDGTGVRDYIHVNDLASAHILAMEYLLQNNKNLTVNLGTGRGHSVLEVIRAAEEVTGKKVNYQIVDRRPGDPPELVASCDLAYELLGWKAQYSDLKTIFKSMMPVYLVE</sequence>
<dbReference type="eggNOG" id="COG1087">
    <property type="taxonomic scope" value="Bacteria"/>
</dbReference>
<dbReference type="Pfam" id="PF01370">
    <property type="entry name" value="Epimerase"/>
    <property type="match status" value="1"/>
</dbReference>
<dbReference type="PANTHER" id="PTHR43725">
    <property type="entry name" value="UDP-GLUCOSE 4-EPIMERASE"/>
    <property type="match status" value="1"/>
</dbReference>
<gene>
    <name evidence="12" type="ORF">Cabys_3944</name>
    <name evidence="13" type="ORF">Calab_1184</name>
</gene>
<dbReference type="HOGENOM" id="CLU_007383_1_10_0"/>
<dbReference type="Gene3D" id="3.40.50.720">
    <property type="entry name" value="NAD(P)-binding Rossmann-like Domain"/>
    <property type="match status" value="1"/>
</dbReference>
<dbReference type="EMBL" id="CP018099">
    <property type="protein sequence ID" value="APF20689.1"/>
    <property type="molecule type" value="Genomic_DNA"/>
</dbReference>
<comment type="catalytic activity">
    <reaction evidence="1 10">
        <text>UDP-alpha-D-glucose = UDP-alpha-D-galactose</text>
        <dbReference type="Rhea" id="RHEA:22168"/>
        <dbReference type="ChEBI" id="CHEBI:58885"/>
        <dbReference type="ChEBI" id="CHEBI:66914"/>
        <dbReference type="EC" id="5.1.3.2"/>
    </reaction>
</comment>
<dbReference type="PANTHER" id="PTHR43725:SF53">
    <property type="entry name" value="UDP-ARABINOSE 4-EPIMERASE 1"/>
    <property type="match status" value="1"/>
</dbReference>
<organism evidence="13 14">
    <name type="scientific">Caldithrix abyssi DSM 13497</name>
    <dbReference type="NCBI Taxonomy" id="880073"/>
    <lineage>
        <taxon>Bacteria</taxon>
        <taxon>Pseudomonadati</taxon>
        <taxon>Calditrichota</taxon>
        <taxon>Calditrichia</taxon>
        <taxon>Calditrichales</taxon>
        <taxon>Calditrichaceae</taxon>
        <taxon>Caldithrix</taxon>
    </lineage>
</organism>
<proteinExistence type="inferred from homology"/>
<dbReference type="Proteomes" id="UP000004671">
    <property type="component" value="Chromosome"/>
</dbReference>
<accession>H1XX73</accession>
<evidence type="ECO:0000256" key="9">
    <source>
        <dbReference type="ARBA" id="ARBA00023277"/>
    </source>
</evidence>
<dbReference type="KEGG" id="caby:Cabys_3944"/>
<evidence type="ECO:0000259" key="11">
    <source>
        <dbReference type="Pfam" id="PF01370"/>
    </source>
</evidence>
<evidence type="ECO:0000313" key="14">
    <source>
        <dbReference type="Proteomes" id="UP000004671"/>
    </source>
</evidence>